<evidence type="ECO:0000256" key="2">
    <source>
        <dbReference type="ARBA" id="ARBA00022692"/>
    </source>
</evidence>
<keyword evidence="2 5" id="KW-0812">Transmembrane</keyword>
<dbReference type="GO" id="GO:0015421">
    <property type="term" value="F:ABC-type oligopeptide transporter activity"/>
    <property type="evidence" value="ECO:0007669"/>
    <property type="project" value="TreeGrafter"/>
</dbReference>
<keyword evidence="8" id="KW-1185">Reference proteome</keyword>
<accession>A0A849K889</accession>
<sequence>MMETPPTMAAPDTGTLGRLVERAARLVGQRVERSRLDDLDRLPEPVHDDAAQAATLFAQAWRLAGLEGEPAPLSSPTPANLPFVARVASRWLLVSGRAADGSWRAEDPAGIPAPLPTLERASFLALPRARRAAAGRPSALGLVRRALWARKKVFADAVLATAIVSLLALATSLYAMQVYDRVIPTQGVQTLWVLTVGVALSVLLEFVLKHLRSHMVDRTCNAIDHELSEWFFARMLGIRMEARPPSVGTLASQVKGFEMVRGVLASTSLFVLADVPFAALFLAVIAMVGGWVVVVPIIAMPIALAVGLAFQGAIQRHTRDTVAASNLKAGLLVEAVDGAEALKANSGEWTVQARWNRLVDQATEADQGIRGLTALSQNLTMALQQLAYVALVAYGAWLVAQNQLTMGALLACTIIGSRAMAPIVQLPGVMGSGPWRAPRWRGWTRSSRCPTRRTKPMPCSRRRAWRAACASNACALPTGRAGRRRWSSSAWRSGRATGSAWWAPSARARARCSSWPPACTARSRARSSWAASTWRRSPPRWCASSWATCRRSPACSAARCETTCCWACRTRAKTPSWRLPGARA</sequence>
<comment type="caution">
    <text evidence="7">The sequence shown here is derived from an EMBL/GenBank/DDBJ whole genome shotgun (WGS) entry which is preliminary data.</text>
</comment>
<evidence type="ECO:0000256" key="3">
    <source>
        <dbReference type="ARBA" id="ARBA00022989"/>
    </source>
</evidence>
<reference evidence="7 8" key="2">
    <citation type="submission" date="2020-06" db="EMBL/GenBank/DDBJ databases">
        <title>Ramlibacter rhizophilus sp. nov., isolated from rhizosphere soil of national flower Mugunghwa from South Korea.</title>
        <authorList>
            <person name="Zheng-Fei Y."/>
            <person name="Huan T."/>
        </authorList>
    </citation>
    <scope>NUCLEOTIDE SEQUENCE [LARGE SCALE GENOMIC DNA]</scope>
    <source>
        <strain evidence="7 8">B156</strain>
    </source>
</reference>
<dbReference type="PANTHER" id="PTHR43394">
    <property type="entry name" value="ATP-DEPENDENT PERMEASE MDL1, MITOCHONDRIAL"/>
    <property type="match status" value="1"/>
</dbReference>
<comment type="subcellular location">
    <subcellularLocation>
        <location evidence="1">Cell membrane</location>
        <topology evidence="1">Multi-pass membrane protein</topology>
    </subcellularLocation>
</comment>
<protein>
    <recommendedName>
        <fullName evidence="6">ABC transmembrane type-1 domain-containing protein</fullName>
    </recommendedName>
</protein>
<feature type="domain" description="ABC transmembrane type-1" evidence="6">
    <location>
        <begin position="157"/>
        <end position="432"/>
    </location>
</feature>
<evidence type="ECO:0000256" key="5">
    <source>
        <dbReference type="SAM" id="Phobius"/>
    </source>
</evidence>
<evidence type="ECO:0000256" key="1">
    <source>
        <dbReference type="ARBA" id="ARBA00004651"/>
    </source>
</evidence>
<dbReference type="GO" id="GO:0005886">
    <property type="term" value="C:plasma membrane"/>
    <property type="evidence" value="ECO:0007669"/>
    <property type="project" value="UniProtKB-SubCell"/>
</dbReference>
<feature type="transmembrane region" description="Helical" evidence="5">
    <location>
        <begin position="291"/>
        <end position="310"/>
    </location>
</feature>
<dbReference type="AlphaFoldDB" id="A0A849K889"/>
<dbReference type="PROSITE" id="PS50929">
    <property type="entry name" value="ABC_TM1F"/>
    <property type="match status" value="1"/>
</dbReference>
<evidence type="ECO:0000259" key="6">
    <source>
        <dbReference type="PROSITE" id="PS50929"/>
    </source>
</evidence>
<dbReference type="CDD" id="cd18587">
    <property type="entry name" value="ABC_6TM_LapB_like"/>
    <property type="match status" value="1"/>
</dbReference>
<feature type="transmembrane region" description="Helical" evidence="5">
    <location>
        <begin position="263"/>
        <end position="285"/>
    </location>
</feature>
<feature type="transmembrane region" description="Helical" evidence="5">
    <location>
        <begin position="188"/>
        <end position="208"/>
    </location>
</feature>
<feature type="transmembrane region" description="Helical" evidence="5">
    <location>
        <begin position="153"/>
        <end position="176"/>
    </location>
</feature>
<dbReference type="SUPFAM" id="SSF90123">
    <property type="entry name" value="ABC transporter transmembrane region"/>
    <property type="match status" value="1"/>
</dbReference>
<evidence type="ECO:0000313" key="7">
    <source>
        <dbReference type="EMBL" id="NNU43720.1"/>
    </source>
</evidence>
<proteinExistence type="predicted"/>
<keyword evidence="3 5" id="KW-1133">Transmembrane helix</keyword>
<keyword evidence="4 5" id="KW-0472">Membrane</keyword>
<reference evidence="7 8" key="1">
    <citation type="submission" date="2020-05" db="EMBL/GenBank/DDBJ databases">
        <authorList>
            <person name="Khan S.A."/>
            <person name="Jeon C.O."/>
            <person name="Chun B.H."/>
        </authorList>
    </citation>
    <scope>NUCLEOTIDE SEQUENCE [LARGE SCALE GENOMIC DNA]</scope>
    <source>
        <strain evidence="7 8">B156</strain>
    </source>
</reference>
<dbReference type="GO" id="GO:0005524">
    <property type="term" value="F:ATP binding"/>
    <property type="evidence" value="ECO:0007669"/>
    <property type="project" value="InterPro"/>
</dbReference>
<dbReference type="InterPro" id="IPR039421">
    <property type="entry name" value="Type_1_exporter"/>
</dbReference>
<dbReference type="InterPro" id="IPR011527">
    <property type="entry name" value="ABC1_TM_dom"/>
</dbReference>
<evidence type="ECO:0000313" key="8">
    <source>
        <dbReference type="Proteomes" id="UP000552954"/>
    </source>
</evidence>
<dbReference type="Gene3D" id="1.20.1560.10">
    <property type="entry name" value="ABC transporter type 1, transmembrane domain"/>
    <property type="match status" value="1"/>
</dbReference>
<dbReference type="EMBL" id="JABFCS010000001">
    <property type="protein sequence ID" value="NNU43720.1"/>
    <property type="molecule type" value="Genomic_DNA"/>
</dbReference>
<dbReference type="Proteomes" id="UP000552954">
    <property type="component" value="Unassembled WGS sequence"/>
</dbReference>
<dbReference type="Pfam" id="PF00664">
    <property type="entry name" value="ABC_membrane"/>
    <property type="match status" value="1"/>
</dbReference>
<feature type="transmembrane region" description="Helical" evidence="5">
    <location>
        <begin position="379"/>
        <end position="400"/>
    </location>
</feature>
<gene>
    <name evidence="7" type="ORF">HK415_12005</name>
</gene>
<name>A0A849K889_9BURK</name>
<evidence type="ECO:0000256" key="4">
    <source>
        <dbReference type="ARBA" id="ARBA00023136"/>
    </source>
</evidence>
<dbReference type="PANTHER" id="PTHR43394:SF1">
    <property type="entry name" value="ATP-BINDING CASSETTE SUB-FAMILY B MEMBER 10, MITOCHONDRIAL"/>
    <property type="match status" value="1"/>
</dbReference>
<dbReference type="InterPro" id="IPR036640">
    <property type="entry name" value="ABC1_TM_sf"/>
</dbReference>
<organism evidence="7 8">
    <name type="scientific">Ramlibacter montanisoli</name>
    <dbReference type="NCBI Taxonomy" id="2732512"/>
    <lineage>
        <taxon>Bacteria</taxon>
        <taxon>Pseudomonadati</taxon>
        <taxon>Pseudomonadota</taxon>
        <taxon>Betaproteobacteria</taxon>
        <taxon>Burkholderiales</taxon>
        <taxon>Comamonadaceae</taxon>
        <taxon>Ramlibacter</taxon>
    </lineage>
</organism>